<evidence type="ECO:0000259" key="9">
    <source>
        <dbReference type="Pfam" id="PF21892"/>
    </source>
</evidence>
<reference evidence="10" key="1">
    <citation type="submission" date="2023-06" db="EMBL/GenBank/DDBJ databases">
        <title>Genomic analysis of the entomopathogenic nematode Steinernema hermaphroditum.</title>
        <authorList>
            <person name="Schwarz E.M."/>
            <person name="Heppert J.K."/>
            <person name="Baniya A."/>
            <person name="Schwartz H.T."/>
            <person name="Tan C.-H."/>
            <person name="Antoshechkin I."/>
            <person name="Sternberg P.W."/>
            <person name="Goodrich-Blair H."/>
            <person name="Dillman A.R."/>
        </authorList>
    </citation>
    <scope>NUCLEOTIDE SEQUENCE</scope>
    <source>
        <strain evidence="10">PS9179</strain>
        <tissue evidence="10">Whole animal</tissue>
    </source>
</reference>
<dbReference type="InterPro" id="IPR053880">
    <property type="entry name" value="GPR180-like_N"/>
</dbReference>
<dbReference type="AlphaFoldDB" id="A0AA39H106"/>
<dbReference type="PANTHER" id="PTHR23252:SF24">
    <property type="entry name" value="TRANSMEMBRANE PROTEIN 145"/>
    <property type="match status" value="1"/>
</dbReference>
<organism evidence="10 11">
    <name type="scientific">Steinernema hermaphroditum</name>
    <dbReference type="NCBI Taxonomy" id="289476"/>
    <lineage>
        <taxon>Eukaryota</taxon>
        <taxon>Metazoa</taxon>
        <taxon>Ecdysozoa</taxon>
        <taxon>Nematoda</taxon>
        <taxon>Chromadorea</taxon>
        <taxon>Rhabditida</taxon>
        <taxon>Tylenchina</taxon>
        <taxon>Panagrolaimomorpha</taxon>
        <taxon>Strongyloidoidea</taxon>
        <taxon>Steinernematidae</taxon>
        <taxon>Steinernema</taxon>
    </lineage>
</organism>
<feature type="transmembrane region" description="Helical" evidence="7">
    <location>
        <begin position="182"/>
        <end position="209"/>
    </location>
</feature>
<keyword evidence="4 7" id="KW-0472">Membrane</keyword>
<evidence type="ECO:0000256" key="1">
    <source>
        <dbReference type="ARBA" id="ARBA00004141"/>
    </source>
</evidence>
<evidence type="ECO:0000313" key="11">
    <source>
        <dbReference type="Proteomes" id="UP001175271"/>
    </source>
</evidence>
<keyword evidence="5" id="KW-0325">Glycoprotein</keyword>
<dbReference type="EMBL" id="JAUCMV010000005">
    <property type="protein sequence ID" value="KAK0396794.1"/>
    <property type="molecule type" value="Genomic_DNA"/>
</dbReference>
<dbReference type="Pfam" id="PF10192">
    <property type="entry name" value="GPR180-TMEM145_TM"/>
    <property type="match status" value="1"/>
</dbReference>
<comment type="subcellular location">
    <subcellularLocation>
        <location evidence="1">Membrane</location>
        <topology evidence="1">Multi-pass membrane protein</topology>
    </subcellularLocation>
</comment>
<keyword evidence="3 7" id="KW-1133">Transmembrane helix</keyword>
<evidence type="ECO:0000256" key="4">
    <source>
        <dbReference type="ARBA" id="ARBA00023136"/>
    </source>
</evidence>
<evidence type="ECO:0000256" key="6">
    <source>
        <dbReference type="SAM" id="MobiDB-lite"/>
    </source>
</evidence>
<feature type="transmembrane region" description="Helical" evidence="7">
    <location>
        <begin position="221"/>
        <end position="243"/>
    </location>
</feature>
<proteinExistence type="predicted"/>
<dbReference type="Pfam" id="PF21892">
    <property type="entry name" value="TMEM145_N"/>
    <property type="match status" value="1"/>
</dbReference>
<feature type="transmembrane region" description="Helical" evidence="7">
    <location>
        <begin position="263"/>
        <end position="282"/>
    </location>
</feature>
<feature type="transmembrane region" description="Helical" evidence="7">
    <location>
        <begin position="331"/>
        <end position="349"/>
    </location>
</feature>
<dbReference type="GO" id="GO:0016020">
    <property type="term" value="C:membrane"/>
    <property type="evidence" value="ECO:0007669"/>
    <property type="project" value="UniProtKB-SubCell"/>
</dbReference>
<evidence type="ECO:0000259" key="8">
    <source>
        <dbReference type="Pfam" id="PF10192"/>
    </source>
</evidence>
<comment type="caution">
    <text evidence="10">The sequence shown here is derived from an EMBL/GenBank/DDBJ whole genome shotgun (WGS) entry which is preliminary data.</text>
</comment>
<accession>A0AA39H106</accession>
<keyword evidence="2 7" id="KW-0812">Transmembrane</keyword>
<evidence type="ECO:0008006" key="12">
    <source>
        <dbReference type="Google" id="ProtNLM"/>
    </source>
</evidence>
<dbReference type="InterPro" id="IPR019336">
    <property type="entry name" value="GPR180/TMEM145_TM"/>
</dbReference>
<protein>
    <recommendedName>
        <fullName evidence="12">Intimal thickness related receptor IRP domain-containing protein</fullName>
    </recommendedName>
</protein>
<evidence type="ECO:0000256" key="3">
    <source>
        <dbReference type="ARBA" id="ARBA00022989"/>
    </source>
</evidence>
<feature type="domain" description="GPR180-like N-terminal" evidence="9">
    <location>
        <begin position="28"/>
        <end position="160"/>
    </location>
</feature>
<dbReference type="GO" id="GO:0007186">
    <property type="term" value="P:G protein-coupled receptor signaling pathway"/>
    <property type="evidence" value="ECO:0007669"/>
    <property type="project" value="InterPro"/>
</dbReference>
<dbReference type="InterPro" id="IPR047831">
    <property type="entry name" value="GPR180/TMEM145"/>
</dbReference>
<keyword evidence="11" id="KW-1185">Reference proteome</keyword>
<dbReference type="GO" id="GO:0019236">
    <property type="term" value="P:response to pheromone"/>
    <property type="evidence" value="ECO:0007669"/>
    <property type="project" value="InterPro"/>
</dbReference>
<feature type="compositionally biased region" description="Polar residues" evidence="6">
    <location>
        <begin position="466"/>
        <end position="480"/>
    </location>
</feature>
<dbReference type="Proteomes" id="UP001175271">
    <property type="component" value="Unassembled WGS sequence"/>
</dbReference>
<name>A0AA39H106_9BILA</name>
<feature type="transmembrane region" description="Helical" evidence="7">
    <location>
        <begin position="294"/>
        <end position="311"/>
    </location>
</feature>
<evidence type="ECO:0000256" key="2">
    <source>
        <dbReference type="ARBA" id="ARBA00022692"/>
    </source>
</evidence>
<feature type="region of interest" description="Disordered" evidence="6">
    <location>
        <begin position="458"/>
        <end position="491"/>
    </location>
</feature>
<evidence type="ECO:0000313" key="10">
    <source>
        <dbReference type="EMBL" id="KAK0396794.1"/>
    </source>
</evidence>
<feature type="domain" description="GPR180/TMEM145 transmembrane" evidence="8">
    <location>
        <begin position="198"/>
        <end position="411"/>
    </location>
</feature>
<feature type="transmembrane region" description="Helical" evidence="7">
    <location>
        <begin position="395"/>
        <end position="416"/>
    </location>
</feature>
<evidence type="ECO:0000256" key="5">
    <source>
        <dbReference type="ARBA" id="ARBA00023180"/>
    </source>
</evidence>
<sequence length="491" mass="57207">MLVLERKHWFQATALFALLQITHAKYSSGVLISRNNWEYLERFCFVSQSSSLYFFIEYPKKYEIQTLYLYFDTETQWESAYNDSVKCRDKEALLDPTNNQILNLSPQQAFGDGTRCWENARNNESWYSCEGRRSFTSQRPRWWYLAVGNCDSFKGLYLEYSIEMANDLPSSVWFYHFSFDEFYILPVNLIFLAVELSILIAAVSVAIVLKSRKLFHQTYKLFFQSVVFECLSLFLMCTAYAIYAHNGIGSPMLKYISQICRQMANMSFLLLLLLLSKGFTITRGRLSLCGMTKLSLFVFAYAIISSSMLIWQERMFDPALVTYVSECLPAYVIAIMRIIAWLWFLRSVLITCSKYEQKKRFYTTFSCLMTFWFWSGPAVLILANFVLDNWVREEVVSGVECAVVAYGFFVFLVLTWPSAANHNFPYHVRTTQVGDTNYPQNNYEVRYTTNGQDVRIEGHRMDDNSDQSSVQREDSSSTSPEIRHVHKVVTD</sequence>
<feature type="transmembrane region" description="Helical" evidence="7">
    <location>
        <begin position="361"/>
        <end position="383"/>
    </location>
</feature>
<evidence type="ECO:0000256" key="7">
    <source>
        <dbReference type="SAM" id="Phobius"/>
    </source>
</evidence>
<gene>
    <name evidence="10" type="ORF">QR680_001860</name>
</gene>
<dbReference type="PANTHER" id="PTHR23252">
    <property type="entry name" value="INTIMAL THICKNESS RECEPTOR-RELATED"/>
    <property type="match status" value="1"/>
</dbReference>